<feature type="region of interest" description="Disordered" evidence="2">
    <location>
        <begin position="1743"/>
        <end position="1779"/>
    </location>
</feature>
<name>A0ABT3Q310_9BACT</name>
<feature type="region of interest" description="Disordered" evidence="2">
    <location>
        <begin position="1211"/>
        <end position="1235"/>
    </location>
</feature>
<feature type="domain" description="LTD" evidence="3">
    <location>
        <begin position="819"/>
        <end position="939"/>
    </location>
</feature>
<dbReference type="SUPFAM" id="SSF74853">
    <property type="entry name" value="Lamin A/C globular tail domain"/>
    <property type="match status" value="5"/>
</dbReference>
<dbReference type="Pfam" id="PF13205">
    <property type="entry name" value="Big_5"/>
    <property type="match status" value="2"/>
</dbReference>
<dbReference type="InterPro" id="IPR001322">
    <property type="entry name" value="Lamin_tail_dom"/>
</dbReference>
<gene>
    <name evidence="4" type="ORF">LQ318_16495</name>
</gene>
<evidence type="ECO:0000256" key="2">
    <source>
        <dbReference type="SAM" id="MobiDB-lite"/>
    </source>
</evidence>
<dbReference type="Gene3D" id="2.60.40.1260">
    <property type="entry name" value="Lamin Tail domain"/>
    <property type="match status" value="5"/>
</dbReference>
<evidence type="ECO:0000259" key="3">
    <source>
        <dbReference type="PROSITE" id="PS51841"/>
    </source>
</evidence>
<feature type="compositionally biased region" description="Low complexity" evidence="2">
    <location>
        <begin position="1746"/>
        <end position="1755"/>
    </location>
</feature>
<dbReference type="EMBL" id="JAJNDC010000006">
    <property type="protein sequence ID" value="MCW9714507.1"/>
    <property type="molecule type" value="Genomic_DNA"/>
</dbReference>
<dbReference type="InterPro" id="IPR036415">
    <property type="entry name" value="Lamin_tail_dom_sf"/>
</dbReference>
<keyword evidence="1" id="KW-0732">Signal</keyword>
<reference evidence="4 5" key="1">
    <citation type="submission" date="2021-11" db="EMBL/GenBank/DDBJ databases">
        <title>Aliifidinibius sp. nov., a new bacterium isolated from saline soil.</title>
        <authorList>
            <person name="Galisteo C."/>
            <person name="De La Haba R."/>
            <person name="Sanchez-Porro C."/>
            <person name="Ventosa A."/>
        </authorList>
    </citation>
    <scope>NUCLEOTIDE SEQUENCE [LARGE SCALE GENOMIC DNA]</scope>
    <source>
        <strain evidence="4 5">KACC 190600</strain>
    </source>
</reference>
<sequence length="1882" mass="208847">MSNNKTRLCLLLILILAIPSIGYGQSVNFEDGFEDGDFTENPSWSGDDSLYTITSEEENHLLKLNGNAGDNPAYLSVPSTSISGSWEFYIKLDFSPSSGNRADIFLMSDIPDLTGPVNGYALRAGENGSEDVFRIVRYNNGAEEATVLSGTTDISGGGAFRVKVSRVASGEWTLEVAQGYDGILSQEGSIETDNTYTSSSYFGIRSTYTSTRSDKFFFDFKINLPPFAITETVAADNQVTVYFNRPYDQSTVEVSDFSINSEIGSPASISHTDSVTVTLDYNNNFPSGEYILTVDSINDLNGKTITTTAGSFIVFGYSTPQDVIINEFVYDPPSNFGEYIEIKNRSDKYLNLQDWLVGDESGATNIATEELVLEPNEFMVLSSDTTTLFNTFGNQSYVQVWSLPALNNTGDAIKLISDEGELVDSLYYISAWGGEDIALERRSDSTPAIYKGNWGNSSASLGGTPGQSNQISADTQPPALTRLSIISDNTLQLTFDERIDSTFSNSSNYQISNTSINSVTGLAPDTVQLTLSPTLVNAREYQLELSSIEDIFGNTISSYDTTFTYFEISSADSGDVYISEFMFDPPEETPEYIELHNPTDQTFDLREWTINDNTGNQRPITYHQKLLPPDEFIVLTTDSTLLEIYPDISIIDMASRFPVLNNNGDAIVLRDSSDILLDSLQYSQTWGKKEIALERRSEELSAKYKENWENAPNDFGTPGQPNEIEPDATPPLFTDLLISGIQTIRLTFTETLERASANDVAHYSLSTELEITDASLLTDDSIELTLSDSLRNNKDYGLTVTGLTDLFGNITTEQDTSFTYLSISSVDSGGVFINEFMPDPPDEYSEYIELYNPTSYSFNIQGWTINDNTGNLKTITTERYILPPESFIVVAPDQRLLNHYNNIPIIPISNRFPALNNSGDNIVLRDSSGTLLDSLQYSGSWRVSQQALERRSHKLSAVYQANWGSGDIGPGSPGYKNTVSPDTQAPALFSFHISGPKSFQLSFDEWIDATSLENSFSFAEPHQIADTRFLPPDTVNITLSESFQNAHSYTLEIDGIKDLFGNILSNSDTSFTYYEISPADSGQIFINEFSYNPAPGETEYIEIYNSTNQSFNLKEWTLNDNRGTPIPLTPEKLTFPPKSYVVLAPDNTLLNKSPNMNLVEMGNQFPALNNSGDDIVLKTSDGTLLDSLQYTSSWGGDETGLERKVTNVSGTFRENWGPAPDDGGSPGRPNNILKDQEPPKLAKLYPIDESKVQLIFSETITTASAANFANYKISPARDIQLVSVKSDSVTLFLSESLISGQTYEVTVSNISDIFKNSSTSTSQKIEYLHLEEAVHNDIVINEIMHLPAGDQAEFIELYNRSDKNIDLTNWSFGDVTSEITITEPIQFRSHSYLTISGSTTFAQENNNAISLAAFPNLNNAGDALFMRNEAGETIDSLYYEAFWGENRKGYSLERKDPYSASNDASNWQNNTSENNHSAGVQNISFQEDNVPPKLIFANVRANNQIEVHFDEFIRINDDIQFTVDGKTLVSNSFDSSNANKLLLQEFPTELKGKDSKLTVSNFSDFRGNITGSNKISIAQPVQSKDLVINEIMFDPINNPGDNQGDQSEYIELYNTRDYALSLEGLIFHDAPDEKGSVQTLQPVSTTAKWVHPHETVLIYGDQIQNFEQSKLADFYDLKSTNMQDIVRIDRNSLSLASSNDAIYISDSLGAVIDSVHYSDEWHNPNLLDTKGIALERIDPDGPTNISSNWSSSVESKGGTPKARNSIYQDQPPNPQNTGINFAPNPFSPDGDGYEDNLIISYKLDQSDYLLRVNIFDRYGRHIKELADGKPAGFEGTLIWDGRREDERRNRIGIYIIVFEAYDSTSGKDKAFKKTVVIARILN</sequence>
<dbReference type="Proteomes" id="UP001207337">
    <property type="component" value="Unassembled WGS sequence"/>
</dbReference>
<dbReference type="Pfam" id="PF00932">
    <property type="entry name" value="LTD"/>
    <property type="match status" value="6"/>
</dbReference>
<evidence type="ECO:0000313" key="4">
    <source>
        <dbReference type="EMBL" id="MCW9714507.1"/>
    </source>
</evidence>
<feature type="domain" description="LTD" evidence="3">
    <location>
        <begin position="564"/>
        <end position="684"/>
    </location>
</feature>
<accession>A0ABT3Q310</accession>
<keyword evidence="5" id="KW-1185">Reference proteome</keyword>
<comment type="caution">
    <text evidence="4">The sequence shown here is derived from an EMBL/GenBank/DDBJ whole genome shotgun (WGS) entry which is preliminary data.</text>
</comment>
<organism evidence="4 5">
    <name type="scientific">Fodinibius salicampi</name>
    <dbReference type="NCBI Taxonomy" id="1920655"/>
    <lineage>
        <taxon>Bacteria</taxon>
        <taxon>Pseudomonadati</taxon>
        <taxon>Balneolota</taxon>
        <taxon>Balneolia</taxon>
        <taxon>Balneolales</taxon>
        <taxon>Balneolaceae</taxon>
        <taxon>Fodinibius</taxon>
    </lineage>
</organism>
<feature type="domain" description="LTD" evidence="3">
    <location>
        <begin position="1319"/>
        <end position="1441"/>
    </location>
</feature>
<dbReference type="InterPro" id="IPR014755">
    <property type="entry name" value="Cu-Rt/internalin_Ig-like"/>
</dbReference>
<feature type="domain" description="LTD" evidence="3">
    <location>
        <begin position="1072"/>
        <end position="1192"/>
    </location>
</feature>
<dbReference type="Gene3D" id="2.60.40.1220">
    <property type="match status" value="5"/>
</dbReference>
<feature type="domain" description="LTD" evidence="3">
    <location>
        <begin position="311"/>
        <end position="430"/>
    </location>
</feature>
<dbReference type="RefSeq" id="WP_265791838.1">
    <property type="nucleotide sequence ID" value="NZ_BAABRS010000006.1"/>
</dbReference>
<evidence type="ECO:0000313" key="5">
    <source>
        <dbReference type="Proteomes" id="UP001207337"/>
    </source>
</evidence>
<dbReference type="PROSITE" id="PS51841">
    <property type="entry name" value="LTD"/>
    <property type="match status" value="5"/>
</dbReference>
<proteinExistence type="predicted"/>
<protein>
    <submittedName>
        <fullName evidence="4">Lamin tail domain-containing protein</fullName>
    </submittedName>
</protein>
<dbReference type="Gene3D" id="2.60.40.4070">
    <property type="match status" value="1"/>
</dbReference>
<evidence type="ECO:0000256" key="1">
    <source>
        <dbReference type="ARBA" id="ARBA00022729"/>
    </source>
</evidence>
<feature type="compositionally biased region" description="Polar residues" evidence="2">
    <location>
        <begin position="1765"/>
        <end position="1779"/>
    </location>
</feature>
<dbReference type="InterPro" id="IPR032812">
    <property type="entry name" value="SbsA_Ig"/>
</dbReference>